<feature type="region of interest" description="Disordered" evidence="1">
    <location>
        <begin position="14"/>
        <end position="43"/>
    </location>
</feature>
<evidence type="ECO:0000256" key="1">
    <source>
        <dbReference type="SAM" id="MobiDB-lite"/>
    </source>
</evidence>
<evidence type="ECO:0000313" key="2">
    <source>
        <dbReference type="EMBL" id="KAF7840488.1"/>
    </source>
</evidence>
<evidence type="ECO:0000313" key="3">
    <source>
        <dbReference type="Proteomes" id="UP000634136"/>
    </source>
</evidence>
<gene>
    <name evidence="2" type="ORF">G2W53_002786</name>
</gene>
<protein>
    <submittedName>
        <fullName evidence="2">Uncharacterized protein</fullName>
    </submittedName>
</protein>
<reference evidence="2" key="1">
    <citation type="submission" date="2020-09" db="EMBL/GenBank/DDBJ databases">
        <title>Genome-Enabled Discovery of Anthraquinone Biosynthesis in Senna tora.</title>
        <authorList>
            <person name="Kang S.-H."/>
            <person name="Pandey R.P."/>
            <person name="Lee C.-M."/>
            <person name="Sim J.-S."/>
            <person name="Jeong J.-T."/>
            <person name="Choi B.-S."/>
            <person name="Jung M."/>
            <person name="Ginzburg D."/>
            <person name="Zhao K."/>
            <person name="Won S.Y."/>
            <person name="Oh T.-J."/>
            <person name="Yu Y."/>
            <person name="Kim N.-H."/>
            <person name="Lee O.R."/>
            <person name="Lee T.-H."/>
            <person name="Bashyal P."/>
            <person name="Kim T.-S."/>
            <person name="Lee W.-H."/>
            <person name="Kawkins C."/>
            <person name="Kim C.-K."/>
            <person name="Kim J.S."/>
            <person name="Ahn B.O."/>
            <person name="Rhee S.Y."/>
            <person name="Sohng J.K."/>
        </authorList>
    </citation>
    <scope>NUCLEOTIDE SEQUENCE</scope>
    <source>
        <tissue evidence="2">Leaf</tissue>
    </source>
</reference>
<dbReference type="AlphaFoldDB" id="A0A834X7W1"/>
<name>A0A834X7W1_9FABA</name>
<keyword evidence="3" id="KW-1185">Reference proteome</keyword>
<organism evidence="2 3">
    <name type="scientific">Senna tora</name>
    <dbReference type="NCBI Taxonomy" id="362788"/>
    <lineage>
        <taxon>Eukaryota</taxon>
        <taxon>Viridiplantae</taxon>
        <taxon>Streptophyta</taxon>
        <taxon>Embryophyta</taxon>
        <taxon>Tracheophyta</taxon>
        <taxon>Spermatophyta</taxon>
        <taxon>Magnoliopsida</taxon>
        <taxon>eudicotyledons</taxon>
        <taxon>Gunneridae</taxon>
        <taxon>Pentapetalae</taxon>
        <taxon>rosids</taxon>
        <taxon>fabids</taxon>
        <taxon>Fabales</taxon>
        <taxon>Fabaceae</taxon>
        <taxon>Caesalpinioideae</taxon>
        <taxon>Cassia clade</taxon>
        <taxon>Senna</taxon>
    </lineage>
</organism>
<dbReference type="Proteomes" id="UP000634136">
    <property type="component" value="Unassembled WGS sequence"/>
</dbReference>
<feature type="compositionally biased region" description="Basic residues" evidence="1">
    <location>
        <begin position="15"/>
        <end position="27"/>
    </location>
</feature>
<accession>A0A834X7W1</accession>
<feature type="compositionally biased region" description="Basic residues" evidence="1">
    <location>
        <begin position="34"/>
        <end position="43"/>
    </location>
</feature>
<sequence>MAFATWNCEMSVMKSRAKGKTRGRHAEKRGAKMERRKSRKERV</sequence>
<comment type="caution">
    <text evidence="2">The sequence shown here is derived from an EMBL/GenBank/DDBJ whole genome shotgun (WGS) entry which is preliminary data.</text>
</comment>
<dbReference type="EMBL" id="JAAIUW010000002">
    <property type="protein sequence ID" value="KAF7840488.1"/>
    <property type="molecule type" value="Genomic_DNA"/>
</dbReference>
<proteinExistence type="predicted"/>